<evidence type="ECO:0000313" key="3">
    <source>
        <dbReference type="Proteomes" id="UP000235371"/>
    </source>
</evidence>
<dbReference type="AlphaFoldDB" id="A0A2J6SWW3"/>
<proteinExistence type="predicted"/>
<keyword evidence="3" id="KW-1185">Reference proteome</keyword>
<dbReference type="OrthoDB" id="3558404at2759"/>
<feature type="domain" description="DUF6604" evidence="1">
    <location>
        <begin position="14"/>
        <end position="235"/>
    </location>
</feature>
<dbReference type="Proteomes" id="UP000235371">
    <property type="component" value="Unassembled WGS sequence"/>
</dbReference>
<dbReference type="EMBL" id="KZ613856">
    <property type="protein sequence ID" value="PMD55257.1"/>
    <property type="molecule type" value="Genomic_DNA"/>
</dbReference>
<organism evidence="2 3">
    <name type="scientific">Hyaloscypha bicolor E</name>
    <dbReference type="NCBI Taxonomy" id="1095630"/>
    <lineage>
        <taxon>Eukaryota</taxon>
        <taxon>Fungi</taxon>
        <taxon>Dikarya</taxon>
        <taxon>Ascomycota</taxon>
        <taxon>Pezizomycotina</taxon>
        <taxon>Leotiomycetes</taxon>
        <taxon>Helotiales</taxon>
        <taxon>Hyaloscyphaceae</taxon>
        <taxon>Hyaloscypha</taxon>
        <taxon>Hyaloscypha bicolor</taxon>
    </lineage>
</organism>
<sequence length="750" mass="86244">MATLTNTLIDFHHSYKRTTKIALDWLSTQTCSVGNWESKGTFGSTREIIDCVKRLPDRYEVPIFVITALREAIEARRRVHQMYKELHASASDAFAQDSDDAHEAFIARLEETLYILQSNSKYNPAISQKASENNQNCNRFASLGSRTANYENAMEVEDTASTAKIDENRPAKTETVVPDDRLALEDDDLGEWIELSYFIYSLDAILDQTKKYWTEGANGILPICLAAWLSSAAFHEVGRRYKKCDYDTLLSEWTRHRMKRIEIRFNDIPGLQSETRRFTDLKGLSFHRSLLQHYRTLQENARVVPEAGRYEDFSKIIAPFSKDNKESAFHDHLAIYLMLEHIRQLLASKRAIAAIETPGAPQAVCEPLLPFIDQVFSDKELPIYVQLVFGMEMLLASYKGYTWPDGVLNRQNCRILVLQFALEVQKSFSETIRCIQRRRESASAFNLSDLQSVLDGLEGYTRENRFDLYSQAPWTAGCHIVEILSVAMFEGLHLCCDTGYLCALLHLYNALRKIDSNFRQIKLLDQLCEIFLDKLFLGVFPTENFSSHFRRAMGGPLNWEANVKRSNQMELSKPIPGISMRKTGSTRLSEFYDLHIFGYEPSADFWHFTFEAKPRWQPTTRREQNEALKRAYSSPLTVSLEKVKENVVQEFNGPLPVARINYLAVFVFSANSMEELCKSFSAIEEQKVQPDRDLGFTVVDSLLVQIVDHQRDNKLRLLLPYWKPVNNAKLFFNGLDGKQSLEQFLWKSAI</sequence>
<evidence type="ECO:0000259" key="1">
    <source>
        <dbReference type="Pfam" id="PF20253"/>
    </source>
</evidence>
<accession>A0A2J6SWW3</accession>
<gene>
    <name evidence="2" type="ORF">K444DRAFT_617714</name>
</gene>
<reference evidence="2 3" key="1">
    <citation type="submission" date="2016-04" db="EMBL/GenBank/DDBJ databases">
        <title>A degradative enzymes factory behind the ericoid mycorrhizal symbiosis.</title>
        <authorList>
            <consortium name="DOE Joint Genome Institute"/>
            <person name="Martino E."/>
            <person name="Morin E."/>
            <person name="Grelet G."/>
            <person name="Kuo A."/>
            <person name="Kohler A."/>
            <person name="Daghino S."/>
            <person name="Barry K."/>
            <person name="Choi C."/>
            <person name="Cichocki N."/>
            <person name="Clum A."/>
            <person name="Copeland A."/>
            <person name="Hainaut M."/>
            <person name="Haridas S."/>
            <person name="Labutti K."/>
            <person name="Lindquist E."/>
            <person name="Lipzen A."/>
            <person name="Khouja H.-R."/>
            <person name="Murat C."/>
            <person name="Ohm R."/>
            <person name="Olson A."/>
            <person name="Spatafora J."/>
            <person name="Veneault-Fourrey C."/>
            <person name="Henrissat B."/>
            <person name="Grigoriev I."/>
            <person name="Martin F."/>
            <person name="Perotto S."/>
        </authorList>
    </citation>
    <scope>NUCLEOTIDE SEQUENCE [LARGE SCALE GENOMIC DNA]</scope>
    <source>
        <strain evidence="2 3">E</strain>
    </source>
</reference>
<evidence type="ECO:0000313" key="2">
    <source>
        <dbReference type="EMBL" id="PMD55257.1"/>
    </source>
</evidence>
<dbReference type="PANTHER" id="PTHR38795">
    <property type="entry name" value="DUF6604 DOMAIN-CONTAINING PROTEIN"/>
    <property type="match status" value="1"/>
</dbReference>
<name>A0A2J6SWW3_9HELO</name>
<protein>
    <recommendedName>
        <fullName evidence="1">DUF6604 domain-containing protein</fullName>
    </recommendedName>
</protein>
<dbReference type="PANTHER" id="PTHR38795:SF1">
    <property type="entry name" value="DUF6604 DOMAIN-CONTAINING PROTEIN"/>
    <property type="match status" value="1"/>
</dbReference>
<dbReference type="Pfam" id="PF20253">
    <property type="entry name" value="DUF6604"/>
    <property type="match status" value="1"/>
</dbReference>
<dbReference type="RefSeq" id="XP_024732161.1">
    <property type="nucleotide sequence ID" value="XM_024881185.1"/>
</dbReference>
<dbReference type="GeneID" id="36589262"/>
<dbReference type="InParanoid" id="A0A2J6SWW3"/>
<dbReference type="InterPro" id="IPR046539">
    <property type="entry name" value="DUF6604"/>
</dbReference>